<gene>
    <name evidence="11" type="ORF">SAMN05444274_105143</name>
</gene>
<proteinExistence type="inferred from homology"/>
<reference evidence="11 12" key="1">
    <citation type="submission" date="2016-11" db="EMBL/GenBank/DDBJ databases">
        <authorList>
            <person name="Jaros S."/>
            <person name="Januszkiewicz K."/>
            <person name="Wedrychowicz H."/>
        </authorList>
    </citation>
    <scope>NUCLEOTIDE SEQUENCE [LARGE SCALE GENOMIC DNA]</scope>
    <source>
        <strain evidence="11 12">DSM 26910</strain>
    </source>
</reference>
<dbReference type="GO" id="GO:0002949">
    <property type="term" value="P:tRNA threonylcarbamoyladenosine modification"/>
    <property type="evidence" value="ECO:0007669"/>
    <property type="project" value="InterPro"/>
</dbReference>
<evidence type="ECO:0000256" key="2">
    <source>
        <dbReference type="ARBA" id="ARBA00007599"/>
    </source>
</evidence>
<dbReference type="SUPFAM" id="SSF52540">
    <property type="entry name" value="P-loop containing nucleoside triphosphate hydrolases"/>
    <property type="match status" value="1"/>
</dbReference>
<dbReference type="GO" id="GO:0005737">
    <property type="term" value="C:cytoplasm"/>
    <property type="evidence" value="ECO:0007669"/>
    <property type="project" value="UniProtKB-SubCell"/>
</dbReference>
<dbReference type="PANTHER" id="PTHR33540">
    <property type="entry name" value="TRNA THREONYLCARBAMOYLADENOSINE BIOSYNTHESIS PROTEIN TSAE"/>
    <property type="match status" value="1"/>
</dbReference>
<keyword evidence="8" id="KW-0067">ATP-binding</keyword>
<keyword evidence="6" id="KW-0479">Metal-binding</keyword>
<keyword evidence="12" id="KW-1185">Reference proteome</keyword>
<dbReference type="GO" id="GO:0046872">
    <property type="term" value="F:metal ion binding"/>
    <property type="evidence" value="ECO:0007669"/>
    <property type="project" value="UniProtKB-KW"/>
</dbReference>
<sequence length="139" mass="15934">MYSEKVTSIKDLGNAAKKLIAQFPDQRVFAFYGKMGAGKTTFIQAICKALGTSDNVTSPTFALINEYETQNGSSLFHFDFYRIKDIEEAFDMGYEDYFYSNNYCLIEWPEKVEALLPQKYVEVKIDVQENGDRLISAKF</sequence>
<evidence type="ECO:0000256" key="6">
    <source>
        <dbReference type="ARBA" id="ARBA00022723"/>
    </source>
</evidence>
<keyword evidence="5" id="KW-0819">tRNA processing</keyword>
<evidence type="ECO:0000256" key="3">
    <source>
        <dbReference type="ARBA" id="ARBA00019010"/>
    </source>
</evidence>
<dbReference type="STRING" id="1484053.SAMN05444274_105143"/>
<evidence type="ECO:0000256" key="7">
    <source>
        <dbReference type="ARBA" id="ARBA00022741"/>
    </source>
</evidence>
<dbReference type="EMBL" id="FQUM01000005">
    <property type="protein sequence ID" value="SHF41691.1"/>
    <property type="molecule type" value="Genomic_DNA"/>
</dbReference>
<evidence type="ECO:0000256" key="4">
    <source>
        <dbReference type="ARBA" id="ARBA00022490"/>
    </source>
</evidence>
<evidence type="ECO:0000256" key="5">
    <source>
        <dbReference type="ARBA" id="ARBA00022694"/>
    </source>
</evidence>
<dbReference type="InterPro" id="IPR003442">
    <property type="entry name" value="T6A_TsaE"/>
</dbReference>
<dbReference type="RefSeq" id="WP_073001976.1">
    <property type="nucleotide sequence ID" value="NZ_FQUM01000005.1"/>
</dbReference>
<keyword evidence="4" id="KW-0963">Cytoplasm</keyword>
<keyword evidence="9" id="KW-0460">Magnesium</keyword>
<dbReference type="NCBIfam" id="TIGR00150">
    <property type="entry name" value="T6A_YjeE"/>
    <property type="match status" value="1"/>
</dbReference>
<evidence type="ECO:0000256" key="10">
    <source>
        <dbReference type="ARBA" id="ARBA00032441"/>
    </source>
</evidence>
<evidence type="ECO:0000256" key="9">
    <source>
        <dbReference type="ARBA" id="ARBA00022842"/>
    </source>
</evidence>
<dbReference type="Gene3D" id="3.40.50.300">
    <property type="entry name" value="P-loop containing nucleotide triphosphate hydrolases"/>
    <property type="match status" value="1"/>
</dbReference>
<protein>
    <recommendedName>
        <fullName evidence="3">tRNA threonylcarbamoyladenosine biosynthesis protein TsaE</fullName>
    </recommendedName>
    <alternativeName>
        <fullName evidence="10">t(6)A37 threonylcarbamoyladenosine biosynthesis protein TsaE</fullName>
    </alternativeName>
</protein>
<dbReference type="AlphaFoldDB" id="A0A1M5BGV8"/>
<organism evidence="11 12">
    <name type="scientific">Mariniphaga anaerophila</name>
    <dbReference type="NCBI Taxonomy" id="1484053"/>
    <lineage>
        <taxon>Bacteria</taxon>
        <taxon>Pseudomonadati</taxon>
        <taxon>Bacteroidota</taxon>
        <taxon>Bacteroidia</taxon>
        <taxon>Marinilabiliales</taxon>
        <taxon>Prolixibacteraceae</taxon>
        <taxon>Mariniphaga</taxon>
    </lineage>
</organism>
<comment type="subcellular location">
    <subcellularLocation>
        <location evidence="1">Cytoplasm</location>
    </subcellularLocation>
</comment>
<comment type="similarity">
    <text evidence="2">Belongs to the TsaE family.</text>
</comment>
<evidence type="ECO:0000313" key="12">
    <source>
        <dbReference type="Proteomes" id="UP000184164"/>
    </source>
</evidence>
<dbReference type="Pfam" id="PF02367">
    <property type="entry name" value="TsaE"/>
    <property type="match status" value="1"/>
</dbReference>
<keyword evidence="7" id="KW-0547">Nucleotide-binding</keyword>
<evidence type="ECO:0000256" key="1">
    <source>
        <dbReference type="ARBA" id="ARBA00004496"/>
    </source>
</evidence>
<evidence type="ECO:0000313" key="11">
    <source>
        <dbReference type="EMBL" id="SHF41691.1"/>
    </source>
</evidence>
<dbReference type="GO" id="GO:0005524">
    <property type="term" value="F:ATP binding"/>
    <property type="evidence" value="ECO:0007669"/>
    <property type="project" value="UniProtKB-KW"/>
</dbReference>
<dbReference type="OrthoDB" id="9815896at2"/>
<dbReference type="Proteomes" id="UP000184164">
    <property type="component" value="Unassembled WGS sequence"/>
</dbReference>
<dbReference type="InterPro" id="IPR027417">
    <property type="entry name" value="P-loop_NTPase"/>
</dbReference>
<accession>A0A1M5BGV8</accession>
<dbReference type="PANTHER" id="PTHR33540:SF2">
    <property type="entry name" value="TRNA THREONYLCARBAMOYLADENOSINE BIOSYNTHESIS PROTEIN TSAE"/>
    <property type="match status" value="1"/>
</dbReference>
<dbReference type="CDD" id="cd00882">
    <property type="entry name" value="Ras_like_GTPase"/>
    <property type="match status" value="1"/>
</dbReference>
<evidence type="ECO:0000256" key="8">
    <source>
        <dbReference type="ARBA" id="ARBA00022840"/>
    </source>
</evidence>
<name>A0A1M5BGV8_9BACT</name>